<evidence type="ECO:0000313" key="3">
    <source>
        <dbReference type="Proteomes" id="UP000295793"/>
    </source>
</evidence>
<reference evidence="2 3" key="1">
    <citation type="submission" date="2019-03" db="EMBL/GenBank/DDBJ databases">
        <title>Genomic Encyclopedia of Archaeal and Bacterial Type Strains, Phase II (KMG-II): from individual species to whole genera.</title>
        <authorList>
            <person name="Goeker M."/>
        </authorList>
    </citation>
    <scope>NUCLEOTIDE SEQUENCE [LARGE SCALE GENOMIC DNA]</scope>
    <source>
        <strain evidence="2 3">DSM 15388</strain>
    </source>
</reference>
<dbReference type="Gene3D" id="1.10.260.40">
    <property type="entry name" value="lambda repressor-like DNA-binding domains"/>
    <property type="match status" value="1"/>
</dbReference>
<dbReference type="AlphaFoldDB" id="A0A4R3IB63"/>
<dbReference type="CDD" id="cd00093">
    <property type="entry name" value="HTH_XRE"/>
    <property type="match status" value="1"/>
</dbReference>
<keyword evidence="2" id="KW-0238">DNA-binding</keyword>
<dbReference type="RefSeq" id="WP_132700596.1">
    <property type="nucleotide sequence ID" value="NZ_SLZR01000003.1"/>
</dbReference>
<dbReference type="InterPro" id="IPR001387">
    <property type="entry name" value="Cro/C1-type_HTH"/>
</dbReference>
<dbReference type="Proteomes" id="UP000295793">
    <property type="component" value="Unassembled WGS sequence"/>
</dbReference>
<dbReference type="SMART" id="SM00530">
    <property type="entry name" value="HTH_XRE"/>
    <property type="match status" value="1"/>
</dbReference>
<gene>
    <name evidence="2" type="ORF">BCF53_103360</name>
</gene>
<dbReference type="PROSITE" id="PS50943">
    <property type="entry name" value="HTH_CROC1"/>
    <property type="match status" value="1"/>
</dbReference>
<dbReference type="Pfam" id="PF13443">
    <property type="entry name" value="HTH_26"/>
    <property type="match status" value="1"/>
</dbReference>
<dbReference type="EMBL" id="SLZR01000003">
    <property type="protein sequence ID" value="TCS42690.1"/>
    <property type="molecule type" value="Genomic_DNA"/>
</dbReference>
<dbReference type="InterPro" id="IPR010982">
    <property type="entry name" value="Lambda_DNA-bd_dom_sf"/>
</dbReference>
<sequence length="269" mass="31249">MNEDFAQNLRLLCSYYKSITEVTNRLGISRPQFNRYLSGKHRPAAGTLRKICEFFDIEIHEIYLPHSQFQRIVQVRPQTPTVEPDSPIQQHLARLQQRSSPELDKYLGYYFEYYLSMAVPGKILRTLVCIERQGNGVFYQRTERLTEGSGEPICHCKYLGTAYMLNDRIFLQDYESLTANEITQTILYPTFTNRLSRLHGLRLGVSSNSERLPCCARIVFEYLGANVNLKKSLSFCRLYDFDSEEIDRSIRDAILNDCGTDGTHFRARQ</sequence>
<feature type="domain" description="HTH cro/C1-type" evidence="1">
    <location>
        <begin position="25"/>
        <end position="62"/>
    </location>
</feature>
<proteinExistence type="predicted"/>
<evidence type="ECO:0000313" key="2">
    <source>
        <dbReference type="EMBL" id="TCS42690.1"/>
    </source>
</evidence>
<dbReference type="GO" id="GO:0003677">
    <property type="term" value="F:DNA binding"/>
    <property type="evidence" value="ECO:0007669"/>
    <property type="project" value="UniProtKB-KW"/>
</dbReference>
<dbReference type="OrthoDB" id="8902678at2"/>
<protein>
    <submittedName>
        <fullName evidence="2">Cro/C1-type helix-turn-helix DNA-binding protein</fullName>
    </submittedName>
</protein>
<keyword evidence="3" id="KW-1185">Reference proteome</keyword>
<comment type="caution">
    <text evidence="2">The sequence shown here is derived from an EMBL/GenBank/DDBJ whole genome shotgun (WGS) entry which is preliminary data.</text>
</comment>
<organism evidence="2 3">
    <name type="scientific">Reinekea marinisedimentorum</name>
    <dbReference type="NCBI Taxonomy" id="230495"/>
    <lineage>
        <taxon>Bacteria</taxon>
        <taxon>Pseudomonadati</taxon>
        <taxon>Pseudomonadota</taxon>
        <taxon>Gammaproteobacteria</taxon>
        <taxon>Oceanospirillales</taxon>
        <taxon>Saccharospirillaceae</taxon>
        <taxon>Reinekea</taxon>
    </lineage>
</organism>
<evidence type="ECO:0000259" key="1">
    <source>
        <dbReference type="PROSITE" id="PS50943"/>
    </source>
</evidence>
<name>A0A4R3IB63_9GAMM</name>
<accession>A0A4R3IB63</accession>
<dbReference type="SUPFAM" id="SSF47413">
    <property type="entry name" value="lambda repressor-like DNA-binding domains"/>
    <property type="match status" value="1"/>
</dbReference>